<dbReference type="InterPro" id="IPR000577">
    <property type="entry name" value="Carb_kinase_FGGY"/>
</dbReference>
<evidence type="ECO:0000259" key="6">
    <source>
        <dbReference type="Pfam" id="PF02782"/>
    </source>
</evidence>
<dbReference type="PROSITE" id="PS00445">
    <property type="entry name" value="FGGY_KINASES_2"/>
    <property type="match status" value="1"/>
</dbReference>
<dbReference type="InterPro" id="IPR050406">
    <property type="entry name" value="FGGY_Carb_Kinase"/>
</dbReference>
<proteinExistence type="inferred from homology"/>
<evidence type="ECO:0000256" key="1">
    <source>
        <dbReference type="ARBA" id="ARBA00009156"/>
    </source>
</evidence>
<evidence type="ECO:0000256" key="4">
    <source>
        <dbReference type="RuleBase" id="RU003733"/>
    </source>
</evidence>
<dbReference type="InterPro" id="IPR018483">
    <property type="entry name" value="Carb_kinase_FGGY_CS"/>
</dbReference>
<feature type="domain" description="Carbohydrate kinase FGGY N-terminal" evidence="5">
    <location>
        <begin position="4"/>
        <end position="242"/>
    </location>
</feature>
<comment type="similarity">
    <text evidence="1 4">Belongs to the FGGY kinase family.</text>
</comment>
<comment type="caution">
    <text evidence="7">The sequence shown here is derived from an EMBL/GenBank/DDBJ whole genome shotgun (WGS) entry which is preliminary data.</text>
</comment>
<accession>A0ABT3DBV4</accession>
<evidence type="ECO:0000259" key="5">
    <source>
        <dbReference type="Pfam" id="PF00370"/>
    </source>
</evidence>
<dbReference type="Pfam" id="PF00370">
    <property type="entry name" value="FGGY_N"/>
    <property type="match status" value="1"/>
</dbReference>
<keyword evidence="8" id="KW-1185">Reference proteome</keyword>
<evidence type="ECO:0000313" key="8">
    <source>
        <dbReference type="Proteomes" id="UP001526147"/>
    </source>
</evidence>
<dbReference type="PIRSF" id="PIRSF000538">
    <property type="entry name" value="GlpK"/>
    <property type="match status" value="1"/>
</dbReference>
<dbReference type="Proteomes" id="UP001526147">
    <property type="component" value="Unassembled WGS sequence"/>
</dbReference>
<evidence type="ECO:0000256" key="3">
    <source>
        <dbReference type="ARBA" id="ARBA00022777"/>
    </source>
</evidence>
<dbReference type="PANTHER" id="PTHR43095:SF5">
    <property type="entry name" value="XYLULOSE KINASE"/>
    <property type="match status" value="1"/>
</dbReference>
<feature type="domain" description="Carbohydrate kinase FGGY C-terminal" evidence="6">
    <location>
        <begin position="290"/>
        <end position="442"/>
    </location>
</feature>
<evidence type="ECO:0000313" key="7">
    <source>
        <dbReference type="EMBL" id="MCV9884542.1"/>
    </source>
</evidence>
<dbReference type="EMBL" id="JAOYEY010000020">
    <property type="protein sequence ID" value="MCV9884542.1"/>
    <property type="molecule type" value="Genomic_DNA"/>
</dbReference>
<dbReference type="CDD" id="cd07773">
    <property type="entry name" value="ASKHA_NBD_FGGY_FK"/>
    <property type="match status" value="1"/>
</dbReference>
<dbReference type="GO" id="GO:0016301">
    <property type="term" value="F:kinase activity"/>
    <property type="evidence" value="ECO:0007669"/>
    <property type="project" value="UniProtKB-KW"/>
</dbReference>
<name>A0ABT3DBV4_9BACI</name>
<reference evidence="7 8" key="1">
    <citation type="submission" date="2022-10" db="EMBL/GenBank/DDBJ databases">
        <title>Draft genome assembly of moderately radiation resistant bacterium Metabacillus halosaccharovorans.</title>
        <authorList>
            <person name="Pal S."/>
            <person name="Gopinathan A."/>
        </authorList>
    </citation>
    <scope>NUCLEOTIDE SEQUENCE [LARGE SCALE GENOMIC DNA]</scope>
    <source>
        <strain evidence="7 8">VITHBRA001</strain>
    </source>
</reference>
<sequence>MSLLAIDIGTTHIKAGLFKQDGELLQLAIYQNKSYQNEQGYFYYKPDEIWDTVTKAIKHVTTSQNENVSCIGITSMAESGLVIDSETGSFRSEVIPWFDRRTERISSQIEKEVNPLEHFQKTGLRNNYKHGLAKLLWLKQHNSDALRGAKWLSTSDFIAYMLTGKMGTDYTLAARTFSFRIDQKNWDVPWIRHFGLHESLFPEARPSGTKVGEIASDDFDKIGLKKGIPVAVSGHDHICAALAVGAVKPGFVSDSVGTAETLVGAFNERALTLKDYESGLNFGCHALPNTFFWMGAIQSSGGSVEWLRDLLSTDVLSYEDIVAVLDETPKHPTGILYYPYLAGSGSPYADSNAKGAFIGLTSRHGKGDLIRALLEGTAYEFEHMKQAVESYGIAKISKIFAAGGGTKNHHWMQIKADVSNCSLTIPSIQEATLLGAAIIAGLGCGIYKDEKEIARTLSRDKGVEIIPNEENHLKYRKLFEDGYLPLQKPLRSFYQKEW</sequence>
<keyword evidence="2 4" id="KW-0808">Transferase</keyword>
<gene>
    <name evidence="7" type="ORF">OIH86_02635</name>
</gene>
<dbReference type="InterPro" id="IPR018484">
    <property type="entry name" value="FGGY_N"/>
</dbReference>
<dbReference type="RefSeq" id="WP_264141496.1">
    <property type="nucleotide sequence ID" value="NZ_JAOYEY010000020.1"/>
</dbReference>
<dbReference type="InterPro" id="IPR043129">
    <property type="entry name" value="ATPase_NBD"/>
</dbReference>
<dbReference type="PANTHER" id="PTHR43095">
    <property type="entry name" value="SUGAR KINASE"/>
    <property type="match status" value="1"/>
</dbReference>
<evidence type="ECO:0000256" key="2">
    <source>
        <dbReference type="ARBA" id="ARBA00022679"/>
    </source>
</evidence>
<dbReference type="Pfam" id="PF02782">
    <property type="entry name" value="FGGY_C"/>
    <property type="match status" value="1"/>
</dbReference>
<dbReference type="InterPro" id="IPR018485">
    <property type="entry name" value="FGGY_C"/>
</dbReference>
<organism evidence="7 8">
    <name type="scientific">Metabacillus halosaccharovorans</name>
    <dbReference type="NCBI Taxonomy" id="930124"/>
    <lineage>
        <taxon>Bacteria</taxon>
        <taxon>Bacillati</taxon>
        <taxon>Bacillota</taxon>
        <taxon>Bacilli</taxon>
        <taxon>Bacillales</taxon>
        <taxon>Bacillaceae</taxon>
        <taxon>Metabacillus</taxon>
    </lineage>
</organism>
<dbReference type="SUPFAM" id="SSF53067">
    <property type="entry name" value="Actin-like ATPase domain"/>
    <property type="match status" value="2"/>
</dbReference>
<dbReference type="Gene3D" id="3.30.420.40">
    <property type="match status" value="2"/>
</dbReference>
<keyword evidence="3 4" id="KW-0418">Kinase</keyword>
<protein>
    <submittedName>
        <fullName evidence="7">FGGY family carbohydrate kinase</fullName>
    </submittedName>
</protein>